<dbReference type="EMBL" id="CACVAS010000147">
    <property type="protein sequence ID" value="CAA6827080.1"/>
    <property type="molecule type" value="Genomic_DNA"/>
</dbReference>
<dbReference type="PANTHER" id="PTHR35812:SF1">
    <property type="entry name" value="LIPOPROTEIN"/>
    <property type="match status" value="1"/>
</dbReference>
<dbReference type="PANTHER" id="PTHR35812">
    <property type="entry name" value="LIPOPROTEIN"/>
    <property type="match status" value="1"/>
</dbReference>
<feature type="domain" description="Lcl C-terminal" evidence="1">
    <location>
        <begin position="19"/>
        <end position="129"/>
    </location>
</feature>
<accession>A0A6S6UCI2</accession>
<dbReference type="Pfam" id="PF07603">
    <property type="entry name" value="Lcl_C"/>
    <property type="match status" value="1"/>
</dbReference>
<evidence type="ECO:0000259" key="1">
    <source>
        <dbReference type="Pfam" id="PF07603"/>
    </source>
</evidence>
<organism evidence="2">
    <name type="scientific">uncultured Sulfurovum sp</name>
    <dbReference type="NCBI Taxonomy" id="269237"/>
    <lineage>
        <taxon>Bacteria</taxon>
        <taxon>Pseudomonadati</taxon>
        <taxon>Campylobacterota</taxon>
        <taxon>Epsilonproteobacteria</taxon>
        <taxon>Campylobacterales</taxon>
        <taxon>Sulfurovaceae</taxon>
        <taxon>Sulfurovum</taxon>
        <taxon>environmental samples</taxon>
    </lineage>
</organism>
<protein>
    <recommendedName>
        <fullName evidence="1">Lcl C-terminal domain-containing protein</fullName>
    </recommendedName>
</protein>
<sequence length="135" mass="16091">MIFLSLLSTLLLNALDVKVDSKTNLMWQDDRNSKYIKKNWKDAVTLCSQLRLSGYDDWKLPTIKELETIIDLSEDQNAMKRRFKHIGGSGYYWSSDEGDNKEFAWMMNFKRGYEYINYKTYERFVRCVRNNSSDK</sequence>
<dbReference type="AlphaFoldDB" id="A0A6S6UCI2"/>
<dbReference type="InterPro" id="IPR011460">
    <property type="entry name" value="Lcl_C"/>
</dbReference>
<name>A0A6S6UCI2_9BACT</name>
<reference evidence="2" key="1">
    <citation type="submission" date="2020-01" db="EMBL/GenBank/DDBJ databases">
        <authorList>
            <person name="Meier V. D."/>
            <person name="Meier V D."/>
        </authorList>
    </citation>
    <scope>NUCLEOTIDE SEQUENCE</scope>
    <source>
        <strain evidence="2">HLG_WM_MAG_01</strain>
    </source>
</reference>
<proteinExistence type="predicted"/>
<gene>
    <name evidence="2" type="ORF">HELGO_WM1699</name>
</gene>
<evidence type="ECO:0000313" key="2">
    <source>
        <dbReference type="EMBL" id="CAA6827080.1"/>
    </source>
</evidence>